<dbReference type="InterPro" id="IPR035919">
    <property type="entry name" value="EAL_sf"/>
</dbReference>
<protein>
    <submittedName>
        <fullName evidence="6">EAL domain-containing protein</fullName>
    </submittedName>
</protein>
<dbReference type="Pfam" id="PF00563">
    <property type="entry name" value="EAL"/>
    <property type="match status" value="1"/>
</dbReference>
<feature type="transmembrane region" description="Helical" evidence="2">
    <location>
        <begin position="196"/>
        <end position="215"/>
    </location>
</feature>
<dbReference type="SMART" id="SM00091">
    <property type="entry name" value="PAS"/>
    <property type="match status" value="1"/>
</dbReference>
<organism evidence="6 7">
    <name type="scientific">Goekera deserti</name>
    <dbReference type="NCBI Taxonomy" id="2497753"/>
    <lineage>
        <taxon>Bacteria</taxon>
        <taxon>Bacillati</taxon>
        <taxon>Actinomycetota</taxon>
        <taxon>Actinomycetes</taxon>
        <taxon>Geodermatophilales</taxon>
        <taxon>Geodermatophilaceae</taxon>
        <taxon>Goekera</taxon>
    </lineage>
</organism>
<feature type="domain" description="EAL" evidence="4">
    <location>
        <begin position="662"/>
        <end position="915"/>
    </location>
</feature>
<dbReference type="SUPFAM" id="SSF55785">
    <property type="entry name" value="PYP-like sensor domain (PAS domain)"/>
    <property type="match status" value="1"/>
</dbReference>
<keyword evidence="2" id="KW-0472">Membrane</keyword>
<dbReference type="InterPro" id="IPR000160">
    <property type="entry name" value="GGDEF_dom"/>
</dbReference>
<feature type="transmembrane region" description="Helical" evidence="2">
    <location>
        <begin position="64"/>
        <end position="84"/>
    </location>
</feature>
<dbReference type="SUPFAM" id="SSF55073">
    <property type="entry name" value="Nucleotide cyclase"/>
    <property type="match status" value="1"/>
</dbReference>
<evidence type="ECO:0000256" key="1">
    <source>
        <dbReference type="SAM" id="MobiDB-lite"/>
    </source>
</evidence>
<dbReference type="AlphaFoldDB" id="A0A7K3WGV2"/>
<dbReference type="PANTHER" id="PTHR44757">
    <property type="entry name" value="DIGUANYLATE CYCLASE DGCP"/>
    <property type="match status" value="1"/>
</dbReference>
<dbReference type="Pfam" id="PF00990">
    <property type="entry name" value="GGDEF"/>
    <property type="match status" value="1"/>
</dbReference>
<dbReference type="SMART" id="SM00267">
    <property type="entry name" value="GGDEF"/>
    <property type="match status" value="1"/>
</dbReference>
<dbReference type="SMART" id="SM00052">
    <property type="entry name" value="EAL"/>
    <property type="match status" value="1"/>
</dbReference>
<dbReference type="PANTHER" id="PTHR44757:SF2">
    <property type="entry name" value="BIOFILM ARCHITECTURE MAINTENANCE PROTEIN MBAA"/>
    <property type="match status" value="1"/>
</dbReference>
<reference evidence="6 7" key="1">
    <citation type="submission" date="2020-02" db="EMBL/GenBank/DDBJ databases">
        <title>The whole genome sequence of CPCC 205119.</title>
        <authorList>
            <person name="Jiang Z."/>
        </authorList>
    </citation>
    <scope>NUCLEOTIDE SEQUENCE [LARGE SCALE GENOMIC DNA]</scope>
    <source>
        <strain evidence="6 7">CPCC 205119</strain>
    </source>
</reference>
<gene>
    <name evidence="6" type="ORF">G1H19_17220</name>
</gene>
<proteinExistence type="predicted"/>
<dbReference type="Pfam" id="PF08448">
    <property type="entry name" value="PAS_4"/>
    <property type="match status" value="1"/>
</dbReference>
<dbReference type="InterPro" id="IPR001633">
    <property type="entry name" value="EAL_dom"/>
</dbReference>
<dbReference type="PROSITE" id="PS50112">
    <property type="entry name" value="PAS"/>
    <property type="match status" value="1"/>
</dbReference>
<dbReference type="Proteomes" id="UP000470470">
    <property type="component" value="Unassembled WGS sequence"/>
</dbReference>
<feature type="domain" description="PAS" evidence="3">
    <location>
        <begin position="336"/>
        <end position="391"/>
    </location>
</feature>
<evidence type="ECO:0000313" key="7">
    <source>
        <dbReference type="Proteomes" id="UP000470470"/>
    </source>
</evidence>
<evidence type="ECO:0000259" key="4">
    <source>
        <dbReference type="PROSITE" id="PS50883"/>
    </source>
</evidence>
<dbReference type="InterPro" id="IPR043128">
    <property type="entry name" value="Rev_trsase/Diguanyl_cyclase"/>
</dbReference>
<dbReference type="CDD" id="cd01948">
    <property type="entry name" value="EAL"/>
    <property type="match status" value="1"/>
</dbReference>
<dbReference type="Gene3D" id="3.30.450.20">
    <property type="entry name" value="PAS domain"/>
    <property type="match status" value="1"/>
</dbReference>
<keyword evidence="7" id="KW-1185">Reference proteome</keyword>
<dbReference type="PROSITE" id="PS50883">
    <property type="entry name" value="EAL"/>
    <property type="match status" value="1"/>
</dbReference>
<keyword evidence="2" id="KW-1133">Transmembrane helix</keyword>
<feature type="transmembrane region" description="Helical" evidence="2">
    <location>
        <begin position="96"/>
        <end position="116"/>
    </location>
</feature>
<feature type="region of interest" description="Disordered" evidence="1">
    <location>
        <begin position="498"/>
        <end position="522"/>
    </location>
</feature>
<keyword evidence="2" id="KW-0812">Transmembrane</keyword>
<evidence type="ECO:0000313" key="6">
    <source>
        <dbReference type="EMBL" id="NEL55725.1"/>
    </source>
</evidence>
<sequence length="926" mass="94408">MHPSRGTLACLGVAVAVVAGSPAVLAPAGAALAGQLVVVVVALGAAVALWRAGGRAVGGHRRGWRLLSGAVLTGVVTSTAEQLLRGADVLQAVDPLRALAPVPGSVLACLGLLSLLGRVRARRTDARLVAEIGLFYAGSVVLAQLFVVAPAAGRGQLGVPGLLYAQLTVLAGAAVLSAGLTLIVRTRGARRAQAGVVLLALALLGGADGLATVFAEGVPAGATLTALSRVLDVTGLLLLARAAACRAVLRQPATADPAVDPSADSPVSQRLGQVGELLPYAVTVVAAVALVTTTALGRPPAASTVAAALACVVLAAVHRWATARQEIALTTRLRRSEAHFRSLVRSNTDGVLLLDGDGVVLWAAPSILAPSGADPATVVGRRLLDAVHPDDVPALSGWLSTPDPGAGQATGLHAFRLPRADGGQVHLEASATDLRADPDVRAVVLHCRDVTARVERETELTALAYTDAVTGLPNRAALAVALTAALEAVPAVELTAAAVDPPTDDTDDDEEPDPSSGPPAADGSATLLLLELVGLGEARTALGRAGVDVAVAEVGARLRGVLRTDDVVARFSEQVFAVLAHGTAAEGERVAARCLSVVDQPISTPLGPLDLAGDVGLAALRPGQGIEELVQLADLALAAAAEAGPGVVRQATASLLAARDRRDLLLRDLVGARARGELGVVYQPIVSVAEHRITGAEALVRWTHPLLGEIPPEEFLPIAERAGVLADLERWVLAEAATAAASLPDVGGPLRMGVDVSAGHVATGMLVGHVSAALARSGLAPERLVVEVSEAAVTADGDRLRTEFDALRLMGVRVGLDGFGAHTSGLSHLTRLPLDLLKIDRSFLTRIDRDATTRALCESTIRVSQALGFDVVAVGVESPSELAVLGQLGCGSAQGRLLARPMALSALHALVEERAGLLWPGLVGRS</sequence>
<dbReference type="CDD" id="cd00130">
    <property type="entry name" value="PAS"/>
    <property type="match status" value="1"/>
</dbReference>
<dbReference type="EMBL" id="JAAGWK010000025">
    <property type="protein sequence ID" value="NEL55725.1"/>
    <property type="molecule type" value="Genomic_DNA"/>
</dbReference>
<feature type="transmembrane region" description="Helical" evidence="2">
    <location>
        <begin position="128"/>
        <end position="151"/>
    </location>
</feature>
<feature type="transmembrane region" description="Helical" evidence="2">
    <location>
        <begin position="30"/>
        <end position="52"/>
    </location>
</feature>
<feature type="domain" description="GGDEF" evidence="5">
    <location>
        <begin position="523"/>
        <end position="653"/>
    </location>
</feature>
<dbReference type="InterPro" id="IPR029787">
    <property type="entry name" value="Nucleotide_cyclase"/>
</dbReference>
<comment type="caution">
    <text evidence="6">The sequence shown here is derived from an EMBL/GenBank/DDBJ whole genome shotgun (WGS) entry which is preliminary data.</text>
</comment>
<name>A0A7K3WGV2_9ACTN</name>
<dbReference type="InterPro" id="IPR052155">
    <property type="entry name" value="Biofilm_reg_signaling"/>
</dbReference>
<dbReference type="Gene3D" id="3.20.20.450">
    <property type="entry name" value="EAL domain"/>
    <property type="match status" value="1"/>
</dbReference>
<dbReference type="InterPro" id="IPR035965">
    <property type="entry name" value="PAS-like_dom_sf"/>
</dbReference>
<dbReference type="RefSeq" id="WP_162393500.1">
    <property type="nucleotide sequence ID" value="NZ_JAABOZ010000010.1"/>
</dbReference>
<evidence type="ECO:0000256" key="2">
    <source>
        <dbReference type="SAM" id="Phobius"/>
    </source>
</evidence>
<feature type="compositionally biased region" description="Acidic residues" evidence="1">
    <location>
        <begin position="502"/>
        <end position="513"/>
    </location>
</feature>
<dbReference type="Gene3D" id="3.30.70.270">
    <property type="match status" value="1"/>
</dbReference>
<dbReference type="SUPFAM" id="SSF141868">
    <property type="entry name" value="EAL domain-like"/>
    <property type="match status" value="1"/>
</dbReference>
<dbReference type="PROSITE" id="PS50887">
    <property type="entry name" value="GGDEF"/>
    <property type="match status" value="1"/>
</dbReference>
<dbReference type="NCBIfam" id="TIGR00229">
    <property type="entry name" value="sensory_box"/>
    <property type="match status" value="1"/>
</dbReference>
<evidence type="ECO:0000259" key="3">
    <source>
        <dbReference type="PROSITE" id="PS50112"/>
    </source>
</evidence>
<accession>A0A7K3WGV2</accession>
<dbReference type="InterPro" id="IPR000014">
    <property type="entry name" value="PAS"/>
</dbReference>
<evidence type="ECO:0000259" key="5">
    <source>
        <dbReference type="PROSITE" id="PS50887"/>
    </source>
</evidence>
<dbReference type="InterPro" id="IPR013656">
    <property type="entry name" value="PAS_4"/>
</dbReference>
<feature type="transmembrane region" description="Helical" evidence="2">
    <location>
        <begin position="163"/>
        <end position="184"/>
    </location>
</feature>